<dbReference type="OrthoDB" id="1822491at2"/>
<dbReference type="PROSITE" id="PS51898">
    <property type="entry name" value="TYR_RECOMBINASE"/>
    <property type="match status" value="1"/>
</dbReference>
<dbReference type="PROSITE" id="PS51900">
    <property type="entry name" value="CB"/>
    <property type="match status" value="1"/>
</dbReference>
<evidence type="ECO:0000313" key="7">
    <source>
        <dbReference type="EMBL" id="SFI03869.1"/>
    </source>
</evidence>
<name>A0A1I3EY31_9ACTN</name>
<dbReference type="InterPro" id="IPR011010">
    <property type="entry name" value="DNA_brk_join_enz"/>
</dbReference>
<evidence type="ECO:0000256" key="4">
    <source>
        <dbReference type="PROSITE-ProRule" id="PRU01248"/>
    </source>
</evidence>
<dbReference type="GO" id="GO:0006310">
    <property type="term" value="P:DNA recombination"/>
    <property type="evidence" value="ECO:0007669"/>
    <property type="project" value="UniProtKB-KW"/>
</dbReference>
<dbReference type="InterPro" id="IPR044068">
    <property type="entry name" value="CB"/>
</dbReference>
<dbReference type="GO" id="GO:0003677">
    <property type="term" value="F:DNA binding"/>
    <property type="evidence" value="ECO:0007669"/>
    <property type="project" value="UniProtKB-UniRule"/>
</dbReference>
<dbReference type="InterPro" id="IPR058717">
    <property type="entry name" value="Phage_L5_Integrase_N"/>
</dbReference>
<dbReference type="Gene3D" id="1.10.150.130">
    <property type="match status" value="1"/>
</dbReference>
<keyword evidence="8" id="KW-1185">Reference proteome</keyword>
<comment type="similarity">
    <text evidence="1">Belongs to the 'phage' integrase family.</text>
</comment>
<dbReference type="Pfam" id="PF00589">
    <property type="entry name" value="Phage_integrase"/>
    <property type="match status" value="1"/>
</dbReference>
<dbReference type="EMBL" id="FOQG01000004">
    <property type="protein sequence ID" value="SFI03869.1"/>
    <property type="molecule type" value="Genomic_DNA"/>
</dbReference>
<evidence type="ECO:0000256" key="1">
    <source>
        <dbReference type="ARBA" id="ARBA00008857"/>
    </source>
</evidence>
<dbReference type="SUPFAM" id="SSF56349">
    <property type="entry name" value="DNA breaking-rejoining enzymes"/>
    <property type="match status" value="1"/>
</dbReference>
<dbReference type="InterPro" id="IPR050090">
    <property type="entry name" value="Tyrosine_recombinase_XerCD"/>
</dbReference>
<dbReference type="InterPro" id="IPR010998">
    <property type="entry name" value="Integrase_recombinase_N"/>
</dbReference>
<evidence type="ECO:0000256" key="3">
    <source>
        <dbReference type="ARBA" id="ARBA00023172"/>
    </source>
</evidence>
<proteinExistence type="inferred from homology"/>
<gene>
    <name evidence="7" type="ORF">SAMN05216561_104127</name>
</gene>
<dbReference type="PANTHER" id="PTHR30349">
    <property type="entry name" value="PHAGE INTEGRASE-RELATED"/>
    <property type="match status" value="1"/>
</dbReference>
<sequence>MASIQKRANGRWRARFRDEGGREHARHFERKFDAQAWLDEETAKIVRGDWADPRAGRESLRAYATRWQSIQVSSAGTARIVDNALRVHTLPRLGQHRIGNIRRSDVQAFVKWLESGEARRANGGEPARPLSPGSIRNVYEVLARVMDAAVEDRVISISPCRRITLPKDHNDEVEVATLEDIEKVRSGLGQRWQAIPIVLAGSGLRVGELLGLRLSDVDFLRRTIRVERQRLQSNQIAPLKSKASRRTVPVGQVVIDALAAHLASYPTTGDALFTDDLREPLTYQRWKRLLSDAAKAADVDVTSHSFRHFAASALISGSASVKQVQTFLGHASAMVTLRTYAHLWPGDEDRTRSVLDAALGPLGALADSLRTEATSEQ</sequence>
<dbReference type="Pfam" id="PF26003">
    <property type="entry name" value="Integrase_N_phage"/>
    <property type="match status" value="1"/>
</dbReference>
<dbReference type="PANTHER" id="PTHR30349:SF64">
    <property type="entry name" value="PROPHAGE INTEGRASE INTD-RELATED"/>
    <property type="match status" value="1"/>
</dbReference>
<feature type="domain" description="Tyr recombinase" evidence="5">
    <location>
        <begin position="164"/>
        <end position="356"/>
    </location>
</feature>
<protein>
    <submittedName>
        <fullName evidence="7">Site-specific recombinase XerD</fullName>
    </submittedName>
</protein>
<evidence type="ECO:0000313" key="8">
    <source>
        <dbReference type="Proteomes" id="UP000198649"/>
    </source>
</evidence>
<reference evidence="7 8" key="1">
    <citation type="submission" date="2016-10" db="EMBL/GenBank/DDBJ databases">
        <authorList>
            <person name="de Groot N.N."/>
        </authorList>
    </citation>
    <scope>NUCLEOTIDE SEQUENCE [LARGE SCALE GENOMIC DNA]</scope>
    <source>
        <strain evidence="7 8">CGMCC 1.11156</strain>
    </source>
</reference>
<dbReference type="InterPro" id="IPR002104">
    <property type="entry name" value="Integrase_catalytic"/>
</dbReference>
<keyword evidence="3" id="KW-0233">DNA recombination</keyword>
<dbReference type="Gene3D" id="1.10.443.10">
    <property type="entry name" value="Intergrase catalytic core"/>
    <property type="match status" value="1"/>
</dbReference>
<evidence type="ECO:0000259" key="5">
    <source>
        <dbReference type="PROSITE" id="PS51898"/>
    </source>
</evidence>
<organism evidence="7 8">
    <name type="scientific">Nocardioides psychrotolerans</name>
    <dbReference type="NCBI Taxonomy" id="1005945"/>
    <lineage>
        <taxon>Bacteria</taxon>
        <taxon>Bacillati</taxon>
        <taxon>Actinomycetota</taxon>
        <taxon>Actinomycetes</taxon>
        <taxon>Propionibacteriales</taxon>
        <taxon>Nocardioidaceae</taxon>
        <taxon>Nocardioides</taxon>
    </lineage>
</organism>
<dbReference type="GO" id="GO:0015074">
    <property type="term" value="P:DNA integration"/>
    <property type="evidence" value="ECO:0007669"/>
    <property type="project" value="InterPro"/>
</dbReference>
<keyword evidence="2 4" id="KW-0238">DNA-binding</keyword>
<evidence type="ECO:0000259" key="6">
    <source>
        <dbReference type="PROSITE" id="PS51900"/>
    </source>
</evidence>
<feature type="domain" description="Core-binding (CB)" evidence="6">
    <location>
        <begin position="58"/>
        <end position="150"/>
    </location>
</feature>
<dbReference type="Proteomes" id="UP000198649">
    <property type="component" value="Unassembled WGS sequence"/>
</dbReference>
<dbReference type="RefSeq" id="WP_143099676.1">
    <property type="nucleotide sequence ID" value="NZ_BKAF01000009.1"/>
</dbReference>
<dbReference type="STRING" id="1005945.SAMN05216561_104127"/>
<accession>A0A1I3EY31</accession>
<dbReference type="AlphaFoldDB" id="A0A1I3EY31"/>
<dbReference type="CDD" id="cd01189">
    <property type="entry name" value="INT_ICEBs1_C_like"/>
    <property type="match status" value="1"/>
</dbReference>
<dbReference type="InterPro" id="IPR013762">
    <property type="entry name" value="Integrase-like_cat_sf"/>
</dbReference>
<evidence type="ECO:0000256" key="2">
    <source>
        <dbReference type="ARBA" id="ARBA00023125"/>
    </source>
</evidence>